<feature type="compositionally biased region" description="Acidic residues" evidence="2">
    <location>
        <begin position="476"/>
        <end position="485"/>
    </location>
</feature>
<evidence type="ECO:0000259" key="3">
    <source>
        <dbReference type="PROSITE" id="PS50195"/>
    </source>
</evidence>
<protein>
    <submittedName>
        <fullName evidence="5">Uncharacterized protein AlNc14C68G4770</fullName>
    </submittedName>
</protein>
<proteinExistence type="predicted"/>
<feature type="domain" description="PX" evidence="3">
    <location>
        <begin position="561"/>
        <end position="674"/>
    </location>
</feature>
<sequence length="914" mass="103114">MGKSWIVREGYLQLRVDGKNSQNEAKSASARTKEEDVSYFLADHYFVLQFDRKIQIFQTNRKENLTKTVYVQAFSGWDGDTLLKLDSYGIEILCTNRTKEQNTLSLYMAAHNRRDLMQWCRAFVAVLDPQSELATELIRERRKFKKEVKRNLKLQEEKAQKWKELREKKAQEEYDRQLAREQEINNMTPLERINDFGSLDDETIRTLEKRQARLQRRRQSAIGRVNKTAYRRRLEGAIGGKIDSMQPLQSKPIETKPRERVELPPPGQFFQKVSGIGDKYKLETTTNLSATDRNIASRVHTSNLKSVHVERSSKFYDEETPLPPPTLHSSKGTKQPFLASFSDDESMDISVAGSTRSRRLSSFIPPPPPPPADDESHHSEMDHESHIEYSDGRKSEDGESGRSEKSFLKQLDRTLKGADGVNSTQRLQRRIKSTSPTSVTREKLQVSDLYRNETTSNAKHGDFTGKPTRRKGLFDDSSDDSSESQDDGKQADSYELLTHRNAHNSTRASSSTEVKPTFLAEVSKKSPDSARMPGSMVSDTREHMVGSCEPPIEVSKSSIEPLKVSYISSTLMQNSGKKTFCMFKYSFQNDSVEHIVEKSYKDLKSVHSRLMQEFGARPLPKFPSKYWYRDNLKAENMRKRALELLQYLQSLLSIPGIIENERFRLEFDIANIESIRETTQSKKDGLLRGIASGAKKVTETLESRPLNPRRSNSKGQNHSRRLFASSDSSDGESMDEEVKFVSRKASTGNASVARKGSTLSTGSSAMLQSDIPEYHTVKQSDQKPEPVHEGGNQESKSISKKALLPFPNGMSNDLLEAIKRGKSLQKMQDSKLPSSNGFQHAAVTTSSAIVGSTENGSASNMGDNSSAPKLANVSSTQQVHSVSDAIQNALAMRKVFVEFEERSDAMDSDDDWDD</sequence>
<dbReference type="HOGENOM" id="CLU_296212_0_0_1"/>
<feature type="region of interest" description="Disordered" evidence="2">
    <location>
        <begin position="698"/>
        <end position="798"/>
    </location>
</feature>
<dbReference type="SUPFAM" id="SSF64268">
    <property type="entry name" value="PX domain"/>
    <property type="match status" value="1"/>
</dbReference>
<evidence type="ECO:0000256" key="1">
    <source>
        <dbReference type="SAM" id="Coils"/>
    </source>
</evidence>
<accession>F0WDQ0</accession>
<gene>
    <name evidence="5" type="primary">AlNc14C68G4770</name>
    <name evidence="5" type="ORF">ALNC14_054690</name>
</gene>
<dbReference type="InterPro" id="IPR001683">
    <property type="entry name" value="PX_dom"/>
</dbReference>
<evidence type="ECO:0000256" key="2">
    <source>
        <dbReference type="SAM" id="MobiDB-lite"/>
    </source>
</evidence>
<reference evidence="5" key="2">
    <citation type="submission" date="2011-02" db="EMBL/GenBank/DDBJ databases">
        <authorList>
            <person name="MacLean D."/>
        </authorList>
    </citation>
    <scope>NUCLEOTIDE SEQUENCE</scope>
</reference>
<dbReference type="CDD" id="cd06093">
    <property type="entry name" value="PX_domain"/>
    <property type="match status" value="1"/>
</dbReference>
<dbReference type="PROSITE" id="PS51082">
    <property type="entry name" value="WH2"/>
    <property type="match status" value="1"/>
</dbReference>
<keyword evidence="1" id="KW-0175">Coiled coil</keyword>
<dbReference type="InterPro" id="IPR036871">
    <property type="entry name" value="PX_dom_sf"/>
</dbReference>
<evidence type="ECO:0000313" key="5">
    <source>
        <dbReference type="EMBL" id="CCA19326.1"/>
    </source>
</evidence>
<feature type="region of interest" description="Disordered" evidence="2">
    <location>
        <begin position="315"/>
        <end position="490"/>
    </location>
</feature>
<dbReference type="GO" id="GO:0003779">
    <property type="term" value="F:actin binding"/>
    <property type="evidence" value="ECO:0007669"/>
    <property type="project" value="InterPro"/>
</dbReference>
<dbReference type="Pfam" id="PF00787">
    <property type="entry name" value="PX"/>
    <property type="match status" value="1"/>
</dbReference>
<reference evidence="5" key="1">
    <citation type="journal article" date="2011" name="PLoS Biol.">
        <title>Gene gain and loss during evolution of obligate parasitism in the white rust pathogen of Arabidopsis thaliana.</title>
        <authorList>
            <person name="Kemen E."/>
            <person name="Gardiner A."/>
            <person name="Schultz-Larsen T."/>
            <person name="Kemen A.C."/>
            <person name="Balmuth A.L."/>
            <person name="Robert-Seilaniantz A."/>
            <person name="Bailey K."/>
            <person name="Holub E."/>
            <person name="Studholme D.J."/>
            <person name="Maclean D."/>
            <person name="Jones J.D."/>
        </authorList>
    </citation>
    <scope>NUCLEOTIDE SEQUENCE</scope>
</reference>
<feature type="compositionally biased region" description="Basic and acidic residues" evidence="2">
    <location>
        <begin position="772"/>
        <end position="788"/>
    </location>
</feature>
<feature type="coiled-coil region" evidence="1">
    <location>
        <begin position="145"/>
        <end position="172"/>
    </location>
</feature>
<dbReference type="PROSITE" id="PS50195">
    <property type="entry name" value="PX"/>
    <property type="match status" value="1"/>
</dbReference>
<dbReference type="Gene3D" id="3.30.1520.10">
    <property type="entry name" value="Phox-like domain"/>
    <property type="match status" value="1"/>
</dbReference>
<feature type="domain" description="WH2" evidence="4">
    <location>
        <begin position="810"/>
        <end position="827"/>
    </location>
</feature>
<name>F0WDQ0_9STRA</name>
<feature type="compositionally biased region" description="Polar residues" evidence="2">
    <location>
        <begin position="757"/>
        <end position="767"/>
    </location>
</feature>
<dbReference type="EMBL" id="FR824113">
    <property type="protein sequence ID" value="CCA19326.1"/>
    <property type="molecule type" value="Genomic_DNA"/>
</dbReference>
<feature type="region of interest" description="Disordered" evidence="2">
    <location>
        <begin position="522"/>
        <end position="544"/>
    </location>
</feature>
<feature type="region of interest" description="Disordered" evidence="2">
    <location>
        <begin position="853"/>
        <end position="881"/>
    </location>
</feature>
<feature type="compositionally biased region" description="Basic and acidic residues" evidence="2">
    <location>
        <begin position="374"/>
        <end position="416"/>
    </location>
</feature>
<dbReference type="InterPro" id="IPR003124">
    <property type="entry name" value="WH2_dom"/>
</dbReference>
<dbReference type="AlphaFoldDB" id="F0WDQ0"/>
<dbReference type="GO" id="GO:0035091">
    <property type="term" value="F:phosphatidylinositol binding"/>
    <property type="evidence" value="ECO:0007669"/>
    <property type="project" value="InterPro"/>
</dbReference>
<dbReference type="SMART" id="SM00312">
    <property type="entry name" value="PX"/>
    <property type="match status" value="1"/>
</dbReference>
<organism evidence="5">
    <name type="scientific">Albugo laibachii Nc14</name>
    <dbReference type="NCBI Taxonomy" id="890382"/>
    <lineage>
        <taxon>Eukaryota</taxon>
        <taxon>Sar</taxon>
        <taxon>Stramenopiles</taxon>
        <taxon>Oomycota</taxon>
        <taxon>Peronosporomycetes</taxon>
        <taxon>Albuginales</taxon>
        <taxon>Albuginaceae</taxon>
        <taxon>Albugo</taxon>
    </lineage>
</organism>
<evidence type="ECO:0000259" key="4">
    <source>
        <dbReference type="PROSITE" id="PS51082"/>
    </source>
</evidence>